<dbReference type="SMART" id="SM01234">
    <property type="entry name" value="Haemolytic"/>
    <property type="match status" value="1"/>
</dbReference>
<dbReference type="PANTHER" id="PTHR33383:SF1">
    <property type="entry name" value="MEMBRANE PROTEIN INSERTION EFFICIENCY FACTOR-RELATED"/>
    <property type="match status" value="1"/>
</dbReference>
<sequence length="69" mass="7898">MKRVLIALINGYRKFISPLKKPSCRFYPTCSQYALEAIDKYGVLKGVRLSLIRILKCHPFHPGGHDPLK</sequence>
<dbReference type="Proteomes" id="UP000184465">
    <property type="component" value="Unassembled WGS sequence"/>
</dbReference>
<dbReference type="HAMAP" id="MF_00386">
    <property type="entry name" value="UPF0161_YidD"/>
    <property type="match status" value="1"/>
</dbReference>
<dbReference type="EMBL" id="FRAG01000020">
    <property type="protein sequence ID" value="SHK00580.1"/>
    <property type="molecule type" value="Genomic_DNA"/>
</dbReference>
<dbReference type="RefSeq" id="WP_408633775.1">
    <property type="nucleotide sequence ID" value="NZ_FRAG01000020.1"/>
</dbReference>
<protein>
    <recommendedName>
        <fullName evidence="2">Putative membrane protein insertion efficiency factor</fullName>
    </recommendedName>
</protein>
<organism evidence="3 4">
    <name type="scientific">Paramaledivibacter caminithermalis (strain DSM 15212 / CIP 107654 / DViRD3)</name>
    <name type="common">Clostridium caminithermale</name>
    <dbReference type="NCBI Taxonomy" id="1121301"/>
    <lineage>
        <taxon>Bacteria</taxon>
        <taxon>Bacillati</taxon>
        <taxon>Bacillota</taxon>
        <taxon>Clostridia</taxon>
        <taxon>Peptostreptococcales</taxon>
        <taxon>Caminicellaceae</taxon>
        <taxon>Paramaledivibacter</taxon>
    </lineage>
</organism>
<dbReference type="InterPro" id="IPR002696">
    <property type="entry name" value="Membr_insert_effic_factor_YidD"/>
</dbReference>
<accession>A0A1M6NY60</accession>
<keyword evidence="4" id="KW-1185">Reference proteome</keyword>
<dbReference type="PANTHER" id="PTHR33383">
    <property type="entry name" value="MEMBRANE PROTEIN INSERTION EFFICIENCY FACTOR-RELATED"/>
    <property type="match status" value="1"/>
</dbReference>
<dbReference type="STRING" id="1121301.SAMN02745912_01924"/>
<comment type="similarity">
    <text evidence="2">Belongs to the UPF0161 family.</text>
</comment>
<reference evidence="3 4" key="1">
    <citation type="submission" date="2016-11" db="EMBL/GenBank/DDBJ databases">
        <authorList>
            <person name="Jaros S."/>
            <person name="Januszkiewicz K."/>
            <person name="Wedrychowicz H."/>
        </authorList>
    </citation>
    <scope>NUCLEOTIDE SEQUENCE [LARGE SCALE GENOMIC DNA]</scope>
    <source>
        <strain evidence="3 4">DSM 15212</strain>
    </source>
</reference>
<keyword evidence="1 2" id="KW-0472">Membrane</keyword>
<comment type="function">
    <text evidence="2">Could be involved in insertion of integral membrane proteins into the membrane.</text>
</comment>
<proteinExistence type="inferred from homology"/>
<evidence type="ECO:0000256" key="2">
    <source>
        <dbReference type="HAMAP-Rule" id="MF_00386"/>
    </source>
</evidence>
<dbReference type="NCBIfam" id="TIGR00278">
    <property type="entry name" value="membrane protein insertion efficiency factor YidD"/>
    <property type="match status" value="1"/>
</dbReference>
<keyword evidence="2" id="KW-1003">Cell membrane</keyword>
<gene>
    <name evidence="3" type="ORF">SAMN02745912_01924</name>
</gene>
<evidence type="ECO:0000313" key="3">
    <source>
        <dbReference type="EMBL" id="SHK00580.1"/>
    </source>
</evidence>
<dbReference type="Pfam" id="PF01809">
    <property type="entry name" value="YidD"/>
    <property type="match status" value="1"/>
</dbReference>
<evidence type="ECO:0000313" key="4">
    <source>
        <dbReference type="Proteomes" id="UP000184465"/>
    </source>
</evidence>
<comment type="subcellular location">
    <subcellularLocation>
        <location evidence="2">Cell membrane</location>
        <topology evidence="2">Peripheral membrane protein</topology>
        <orientation evidence="2">Cytoplasmic side</orientation>
    </subcellularLocation>
</comment>
<dbReference type="AlphaFoldDB" id="A0A1M6NY60"/>
<name>A0A1M6NY60_PARC5</name>
<evidence type="ECO:0000256" key="1">
    <source>
        <dbReference type="ARBA" id="ARBA00023136"/>
    </source>
</evidence>
<dbReference type="GO" id="GO:0005886">
    <property type="term" value="C:plasma membrane"/>
    <property type="evidence" value="ECO:0007669"/>
    <property type="project" value="UniProtKB-SubCell"/>
</dbReference>